<comment type="catalytic activity">
    <reaction evidence="18">
        <text>(6S)-5,6,7,8-tetrahydrofolyl-(gamma-L-Glu)(n) + L-glutamate + ATP = (6S)-5,6,7,8-tetrahydrofolyl-(gamma-L-Glu)(n+1) + ADP + phosphate + H(+)</text>
        <dbReference type="Rhea" id="RHEA:10580"/>
        <dbReference type="Rhea" id="RHEA-COMP:14738"/>
        <dbReference type="Rhea" id="RHEA-COMP:14740"/>
        <dbReference type="ChEBI" id="CHEBI:15378"/>
        <dbReference type="ChEBI" id="CHEBI:29985"/>
        <dbReference type="ChEBI" id="CHEBI:30616"/>
        <dbReference type="ChEBI" id="CHEBI:43474"/>
        <dbReference type="ChEBI" id="CHEBI:141005"/>
        <dbReference type="ChEBI" id="CHEBI:456216"/>
        <dbReference type="EC" id="6.3.2.17"/>
    </reaction>
</comment>
<dbReference type="EC" id="6.3.2.12" evidence="6"/>
<evidence type="ECO:0000259" key="23">
    <source>
        <dbReference type="Pfam" id="PF08245"/>
    </source>
</evidence>
<feature type="domain" description="Mur ligase central" evidence="23">
    <location>
        <begin position="51"/>
        <end position="218"/>
    </location>
</feature>
<comment type="caution">
    <text evidence="24">The sequence shown here is derived from an EMBL/GenBank/DDBJ whole genome shotgun (WGS) entry which is preliminary data.</text>
</comment>
<evidence type="ECO:0000256" key="18">
    <source>
        <dbReference type="ARBA" id="ARBA00047493"/>
    </source>
</evidence>
<dbReference type="SUPFAM" id="SSF53623">
    <property type="entry name" value="MurD-like peptide ligases, catalytic domain"/>
    <property type="match status" value="1"/>
</dbReference>
<dbReference type="Gene3D" id="3.40.1190.10">
    <property type="entry name" value="Mur-like, catalytic domain"/>
    <property type="match status" value="1"/>
</dbReference>
<protein>
    <recommendedName>
        <fullName evidence="8">Dihydrofolate synthase/folylpolyglutamate synthase</fullName>
        <ecNumber evidence="6">6.3.2.12</ecNumber>
        <ecNumber evidence="7">6.3.2.17</ecNumber>
    </recommendedName>
    <alternativeName>
        <fullName evidence="17">Folylpoly-gamma-glutamate synthetase-dihydrofolate synthetase</fullName>
    </alternativeName>
    <alternativeName>
        <fullName evidence="15">Folylpolyglutamate synthetase</fullName>
    </alternativeName>
    <alternativeName>
        <fullName evidence="16">Tetrahydrofolylpolyglutamate synthase</fullName>
    </alternativeName>
</protein>
<evidence type="ECO:0000256" key="19">
    <source>
        <dbReference type="ARBA" id="ARBA00047808"/>
    </source>
</evidence>
<accession>A0A495MCL6</accession>
<dbReference type="PROSITE" id="PS01012">
    <property type="entry name" value="FOLYLPOLYGLU_SYNT_2"/>
    <property type="match status" value="1"/>
</dbReference>
<reference evidence="24 25" key="1">
    <citation type="submission" date="2018-10" db="EMBL/GenBank/DDBJ databases">
        <title>Genomic Encyclopedia of Archaeal and Bacterial Type Strains, Phase II (KMG-II): from individual species to whole genera.</title>
        <authorList>
            <person name="Goeker M."/>
        </authorList>
    </citation>
    <scope>NUCLEOTIDE SEQUENCE [LARGE SCALE GENOMIC DNA]</scope>
    <source>
        <strain evidence="24 25">DSM 29537</strain>
    </source>
</reference>
<dbReference type="PIRSF" id="PIRSF001563">
    <property type="entry name" value="Folylpolyglu_synth"/>
    <property type="match status" value="1"/>
</dbReference>
<dbReference type="EC" id="6.3.2.17" evidence="7"/>
<comment type="function">
    <text evidence="2">Functions in two distinct reactions of the de novo folate biosynthetic pathway. Catalyzes the addition of a glutamate residue to dihydropteroate (7,8-dihydropteroate or H2Pte) to form dihydrofolate (7,8-dihydrofolate monoglutamate or H2Pte-Glu). Also catalyzes successive additions of L-glutamate to tetrahydrofolate or 10-formyltetrahydrofolate or 5,10-methylenetetrahydrofolate, leading to folylpolyglutamate derivatives.</text>
</comment>
<dbReference type="InterPro" id="IPR036565">
    <property type="entry name" value="Mur-like_cat_sf"/>
</dbReference>
<comment type="similarity">
    <text evidence="5">Belongs to the folylpolyglutamate synthase family.</text>
</comment>
<dbReference type="PANTHER" id="PTHR11136:SF0">
    <property type="entry name" value="DIHYDROFOLATE SYNTHETASE-RELATED"/>
    <property type="match status" value="1"/>
</dbReference>
<evidence type="ECO:0000256" key="8">
    <source>
        <dbReference type="ARBA" id="ARBA00019357"/>
    </source>
</evidence>
<evidence type="ECO:0000256" key="2">
    <source>
        <dbReference type="ARBA" id="ARBA00002714"/>
    </source>
</evidence>
<keyword evidence="11" id="KW-0547">Nucleotide-binding</keyword>
<dbReference type="PANTHER" id="PTHR11136">
    <property type="entry name" value="FOLYLPOLYGLUTAMATE SYNTHASE-RELATED"/>
    <property type="match status" value="1"/>
</dbReference>
<evidence type="ECO:0000256" key="13">
    <source>
        <dbReference type="ARBA" id="ARBA00022842"/>
    </source>
</evidence>
<comment type="catalytic activity">
    <reaction evidence="20">
        <text>(6R)-5,10-methylenetetrahydrofolyl-(gamma-L-Glu)(n) + L-glutamate + ATP = (6R)-5,10-methylenetetrahydrofolyl-(gamma-L-Glu)(n+1) + ADP + phosphate + H(+)</text>
        <dbReference type="Rhea" id="RHEA:51912"/>
        <dbReference type="Rhea" id="RHEA-COMP:13257"/>
        <dbReference type="Rhea" id="RHEA-COMP:13258"/>
        <dbReference type="ChEBI" id="CHEBI:15378"/>
        <dbReference type="ChEBI" id="CHEBI:29985"/>
        <dbReference type="ChEBI" id="CHEBI:30616"/>
        <dbReference type="ChEBI" id="CHEBI:43474"/>
        <dbReference type="ChEBI" id="CHEBI:136572"/>
        <dbReference type="ChEBI" id="CHEBI:456216"/>
        <dbReference type="EC" id="6.3.2.17"/>
    </reaction>
</comment>
<comment type="catalytic activity">
    <reaction evidence="21">
        <text>7,8-dihydropteroate + L-glutamate + ATP = 7,8-dihydrofolate + ADP + phosphate + H(+)</text>
        <dbReference type="Rhea" id="RHEA:23584"/>
        <dbReference type="ChEBI" id="CHEBI:15378"/>
        <dbReference type="ChEBI" id="CHEBI:17839"/>
        <dbReference type="ChEBI" id="CHEBI:29985"/>
        <dbReference type="ChEBI" id="CHEBI:30616"/>
        <dbReference type="ChEBI" id="CHEBI:43474"/>
        <dbReference type="ChEBI" id="CHEBI:57451"/>
        <dbReference type="ChEBI" id="CHEBI:456216"/>
        <dbReference type="EC" id="6.3.2.12"/>
    </reaction>
</comment>
<comment type="pathway">
    <text evidence="3">Cofactor biosynthesis; tetrahydrofolate biosynthesis; 7,8-dihydrofolate from 2-amino-4-hydroxy-6-hydroxymethyl-7,8-dihydropteridine diphosphate and 4-aminobenzoate: step 2/2.</text>
</comment>
<evidence type="ECO:0000256" key="1">
    <source>
        <dbReference type="ARBA" id="ARBA00001946"/>
    </source>
</evidence>
<evidence type="ECO:0000256" key="16">
    <source>
        <dbReference type="ARBA" id="ARBA00030592"/>
    </source>
</evidence>
<dbReference type="RefSeq" id="WP_121376909.1">
    <property type="nucleotide sequence ID" value="NZ_RBLC01000003.1"/>
</dbReference>
<evidence type="ECO:0000256" key="17">
    <source>
        <dbReference type="ARBA" id="ARBA00032510"/>
    </source>
</evidence>
<gene>
    <name evidence="24" type="ORF">CLV94_2624</name>
</gene>
<evidence type="ECO:0000256" key="10">
    <source>
        <dbReference type="ARBA" id="ARBA00022723"/>
    </source>
</evidence>
<keyword evidence="25" id="KW-1185">Reference proteome</keyword>
<evidence type="ECO:0000256" key="11">
    <source>
        <dbReference type="ARBA" id="ARBA00022741"/>
    </source>
</evidence>
<dbReference type="GO" id="GO:0005737">
    <property type="term" value="C:cytoplasm"/>
    <property type="evidence" value="ECO:0007669"/>
    <property type="project" value="TreeGrafter"/>
</dbReference>
<comment type="cofactor">
    <cofactor evidence="1">
        <name>Mg(2+)</name>
        <dbReference type="ChEBI" id="CHEBI:18420"/>
    </cofactor>
</comment>
<sequence>MTYPETLDWMFNQLPMYQKQGASAYKEDLTNTILLANHLHNPEKEIKTIHVAGTNGKGSTSHFLASILQEAGYKTGLYTSPHLKDFRERIKIDGKDISEDFIVSFIAQNKSFFEENQLSFFEMTVGLAFDYFRQEKVDIAIIEVGLGGRLDSTNIITPLLSVITNIGMDHVQFLGNTMGKIAFEKAGIIKPKIPVVIGEYTSKTKPVFEKKASETQSEIFFASDIIQETYPSVLLGDYQKQNKKTVLQAIRVLQSQKQFQISEENIKNGFWNVVKNTGLQGRWQQLKEVPKVICDTAHNKHGLEIVMNQVNNQKFDKLHIVLGVVNDKDLDDVLPLFPKNATYYFCRPDIPRGLDASTLQQKATSFGLNGKVYNSVTEAYKNALENALESDFIYVGGSTFVVAEIL</sequence>
<dbReference type="FunFam" id="3.40.1190.10:FF:000011">
    <property type="entry name" value="Folylpolyglutamate synthase/dihydrofolate synthase"/>
    <property type="match status" value="1"/>
</dbReference>
<evidence type="ECO:0000256" key="14">
    <source>
        <dbReference type="ARBA" id="ARBA00022909"/>
    </source>
</evidence>
<evidence type="ECO:0000256" key="9">
    <source>
        <dbReference type="ARBA" id="ARBA00022598"/>
    </source>
</evidence>
<keyword evidence="12" id="KW-0067">ATP-binding</keyword>
<evidence type="ECO:0000256" key="15">
    <source>
        <dbReference type="ARBA" id="ARBA00030048"/>
    </source>
</evidence>
<proteinExistence type="inferred from homology"/>
<organism evidence="24 25">
    <name type="scientific">Flavobacterium endophyticum</name>
    <dbReference type="NCBI Taxonomy" id="1540163"/>
    <lineage>
        <taxon>Bacteria</taxon>
        <taxon>Pseudomonadati</taxon>
        <taxon>Bacteroidota</taxon>
        <taxon>Flavobacteriia</taxon>
        <taxon>Flavobacteriales</taxon>
        <taxon>Flavobacteriaceae</taxon>
        <taxon>Flavobacterium</taxon>
    </lineage>
</organism>
<dbReference type="AlphaFoldDB" id="A0A495MCL6"/>
<dbReference type="InterPro" id="IPR018109">
    <property type="entry name" value="Folylpolyglutamate_synth_CS"/>
</dbReference>
<keyword evidence="9" id="KW-0436">Ligase</keyword>
<name>A0A495MCL6_9FLAO</name>
<evidence type="ECO:0000256" key="5">
    <source>
        <dbReference type="ARBA" id="ARBA00008276"/>
    </source>
</evidence>
<dbReference type="OrthoDB" id="9809356at2"/>
<comment type="pathway">
    <text evidence="4">Cofactor biosynthesis; tetrahydrofolylpolyglutamate biosynthesis.</text>
</comment>
<dbReference type="Gene3D" id="3.90.190.20">
    <property type="entry name" value="Mur ligase, C-terminal domain"/>
    <property type="match status" value="1"/>
</dbReference>
<dbReference type="GO" id="GO:0046656">
    <property type="term" value="P:folic acid biosynthetic process"/>
    <property type="evidence" value="ECO:0007669"/>
    <property type="project" value="UniProtKB-KW"/>
</dbReference>
<dbReference type="GO" id="GO:0046872">
    <property type="term" value="F:metal ion binding"/>
    <property type="evidence" value="ECO:0007669"/>
    <property type="project" value="UniProtKB-KW"/>
</dbReference>
<dbReference type="SUPFAM" id="SSF53244">
    <property type="entry name" value="MurD-like peptide ligases, peptide-binding domain"/>
    <property type="match status" value="1"/>
</dbReference>
<evidence type="ECO:0000256" key="12">
    <source>
        <dbReference type="ARBA" id="ARBA00022840"/>
    </source>
</evidence>
<evidence type="ECO:0000256" key="4">
    <source>
        <dbReference type="ARBA" id="ARBA00005150"/>
    </source>
</evidence>
<evidence type="ECO:0000256" key="7">
    <source>
        <dbReference type="ARBA" id="ARBA00013025"/>
    </source>
</evidence>
<dbReference type="GO" id="GO:0008841">
    <property type="term" value="F:dihydrofolate synthase activity"/>
    <property type="evidence" value="ECO:0007669"/>
    <property type="project" value="UniProtKB-EC"/>
</dbReference>
<keyword evidence="13" id="KW-0460">Magnesium</keyword>
<evidence type="ECO:0000256" key="21">
    <source>
        <dbReference type="ARBA" id="ARBA00049161"/>
    </source>
</evidence>
<dbReference type="InterPro" id="IPR013221">
    <property type="entry name" value="Mur_ligase_cen"/>
</dbReference>
<dbReference type="GO" id="GO:0005524">
    <property type="term" value="F:ATP binding"/>
    <property type="evidence" value="ECO:0007669"/>
    <property type="project" value="UniProtKB-KW"/>
</dbReference>
<evidence type="ECO:0000313" key="25">
    <source>
        <dbReference type="Proteomes" id="UP000277579"/>
    </source>
</evidence>
<dbReference type="PROSITE" id="PS01011">
    <property type="entry name" value="FOLYLPOLYGLU_SYNT_1"/>
    <property type="match status" value="1"/>
</dbReference>
<evidence type="ECO:0000256" key="20">
    <source>
        <dbReference type="ARBA" id="ARBA00049035"/>
    </source>
</evidence>
<dbReference type="NCBIfam" id="TIGR01499">
    <property type="entry name" value="folC"/>
    <property type="match status" value="1"/>
</dbReference>
<dbReference type="Pfam" id="PF02875">
    <property type="entry name" value="Mur_ligase_C"/>
    <property type="match status" value="1"/>
</dbReference>
<dbReference type="InterPro" id="IPR001645">
    <property type="entry name" value="Folylpolyglutamate_synth"/>
</dbReference>
<dbReference type="GO" id="GO:0004326">
    <property type="term" value="F:tetrahydrofolylpolyglutamate synthase activity"/>
    <property type="evidence" value="ECO:0007669"/>
    <property type="project" value="UniProtKB-EC"/>
</dbReference>
<feature type="domain" description="Mur ligase C-terminal" evidence="22">
    <location>
        <begin position="281"/>
        <end position="398"/>
    </location>
</feature>
<evidence type="ECO:0000313" key="24">
    <source>
        <dbReference type="EMBL" id="RKS21989.1"/>
    </source>
</evidence>
<evidence type="ECO:0000259" key="22">
    <source>
        <dbReference type="Pfam" id="PF02875"/>
    </source>
</evidence>
<dbReference type="EMBL" id="RBLC01000003">
    <property type="protein sequence ID" value="RKS21989.1"/>
    <property type="molecule type" value="Genomic_DNA"/>
</dbReference>
<evidence type="ECO:0000256" key="3">
    <source>
        <dbReference type="ARBA" id="ARBA00004799"/>
    </source>
</evidence>
<keyword evidence="10" id="KW-0479">Metal-binding</keyword>
<evidence type="ECO:0000256" key="6">
    <source>
        <dbReference type="ARBA" id="ARBA00013023"/>
    </source>
</evidence>
<comment type="catalytic activity">
    <reaction evidence="19">
        <text>10-formyltetrahydrofolyl-(gamma-L-Glu)(n) + L-glutamate + ATP = 10-formyltetrahydrofolyl-(gamma-L-Glu)(n+1) + ADP + phosphate + H(+)</text>
        <dbReference type="Rhea" id="RHEA:51904"/>
        <dbReference type="Rhea" id="RHEA-COMP:13088"/>
        <dbReference type="Rhea" id="RHEA-COMP:14300"/>
        <dbReference type="ChEBI" id="CHEBI:15378"/>
        <dbReference type="ChEBI" id="CHEBI:29985"/>
        <dbReference type="ChEBI" id="CHEBI:30616"/>
        <dbReference type="ChEBI" id="CHEBI:43474"/>
        <dbReference type="ChEBI" id="CHEBI:134413"/>
        <dbReference type="ChEBI" id="CHEBI:456216"/>
        <dbReference type="EC" id="6.3.2.17"/>
    </reaction>
</comment>
<dbReference type="InterPro" id="IPR004101">
    <property type="entry name" value="Mur_ligase_C"/>
</dbReference>
<dbReference type="Pfam" id="PF08245">
    <property type="entry name" value="Mur_ligase_M"/>
    <property type="match status" value="1"/>
</dbReference>
<dbReference type="Proteomes" id="UP000277579">
    <property type="component" value="Unassembled WGS sequence"/>
</dbReference>
<dbReference type="InterPro" id="IPR036615">
    <property type="entry name" value="Mur_ligase_C_dom_sf"/>
</dbReference>
<keyword evidence="14" id="KW-0289">Folate biosynthesis</keyword>